<sequence>MNKPSGELSGEICLSQEQYLDVHSGINLPEDKRHARVNGIVIKDSGVANYILLGNKYLSAQDVLDNIQCIKDYILKNDPKIYFACKALNYRTFEKRFDGNRPLAVQVDWQIIDNKLTPRLVFDSPLIHKGNAVADKLKECLLELNIATTDDINETNTKFTYVRQ</sequence>
<reference evidence="1 2" key="1">
    <citation type="submission" date="2018-12" db="EMBL/GenBank/DDBJ databases">
        <authorList>
            <consortium name="Pathogen Informatics"/>
        </authorList>
    </citation>
    <scope>NUCLEOTIDE SEQUENCE [LARGE SCALE GENOMIC DNA]</scope>
    <source>
        <strain evidence="1 2">NCTC10297</strain>
    </source>
</reference>
<gene>
    <name evidence="1" type="ORF">NCTC10297_00260</name>
</gene>
<dbReference type="AlphaFoldDB" id="A0A448GU49"/>
<proteinExistence type="predicted"/>
<evidence type="ECO:0000313" key="1">
    <source>
        <dbReference type="EMBL" id="VEG12340.1"/>
    </source>
</evidence>
<dbReference type="Proteomes" id="UP000274100">
    <property type="component" value="Chromosome"/>
</dbReference>
<organism evidence="1 2">
    <name type="scientific">Moraxella cuniculi</name>
    <dbReference type="NCBI Taxonomy" id="34061"/>
    <lineage>
        <taxon>Bacteria</taxon>
        <taxon>Pseudomonadati</taxon>
        <taxon>Pseudomonadota</taxon>
        <taxon>Gammaproteobacteria</taxon>
        <taxon>Moraxellales</taxon>
        <taxon>Moraxellaceae</taxon>
        <taxon>Moraxella</taxon>
    </lineage>
</organism>
<dbReference type="KEGG" id="mcun:NCTC10297_00260"/>
<accession>A0A448GU49</accession>
<dbReference type="EMBL" id="LR134343">
    <property type="protein sequence ID" value="VEG12340.1"/>
    <property type="molecule type" value="Genomic_DNA"/>
</dbReference>
<dbReference type="RefSeq" id="WP_197718985.1">
    <property type="nucleotide sequence ID" value="NZ_LR134343.1"/>
</dbReference>
<dbReference type="REBASE" id="288005">
    <property type="entry name" value="Mcu10297ORF261P"/>
</dbReference>
<protein>
    <submittedName>
        <fullName evidence="1">Uncharacterized protein</fullName>
    </submittedName>
</protein>
<name>A0A448GU49_9GAMM</name>
<evidence type="ECO:0000313" key="2">
    <source>
        <dbReference type="Proteomes" id="UP000274100"/>
    </source>
</evidence>